<dbReference type="AlphaFoldDB" id="A0A7J0EJ81"/>
<dbReference type="OrthoDB" id="1706811at2759"/>
<evidence type="ECO:0000313" key="3">
    <source>
        <dbReference type="Proteomes" id="UP000585474"/>
    </source>
</evidence>
<name>A0A7J0EJ81_9ERIC</name>
<sequence length="210" mass="22951">MGFFDVYEPVWASLLHRIPLPTLDQAIFELLSKETRLGLISTSHVDTTLATPSSRGRGPSGGSRGFSTSSAQPSGLTSRHNECTFCHATDHRLLVLFGFASIVASELSSSSPTPYLIDPSIEFFPEDVDVPAVLPNDTFHVAPPTIVYPVESPSTNPAPPVAPLVYLPSDLPVRRSTRDVIILMFCLAASLEWLVPYLSRWTVKMTDLLL</sequence>
<proteinExistence type="predicted"/>
<accession>A0A7J0EJ81</accession>
<dbReference type="EMBL" id="BJWL01000005">
    <property type="protein sequence ID" value="GFY86524.1"/>
    <property type="molecule type" value="Genomic_DNA"/>
</dbReference>
<comment type="caution">
    <text evidence="2">The sequence shown here is derived from an EMBL/GenBank/DDBJ whole genome shotgun (WGS) entry which is preliminary data.</text>
</comment>
<reference evidence="2 3" key="1">
    <citation type="submission" date="2019-07" db="EMBL/GenBank/DDBJ databases">
        <title>De Novo Assembly of kiwifruit Actinidia rufa.</title>
        <authorList>
            <person name="Sugita-Konishi S."/>
            <person name="Sato K."/>
            <person name="Mori E."/>
            <person name="Abe Y."/>
            <person name="Kisaki G."/>
            <person name="Hamano K."/>
            <person name="Suezawa K."/>
            <person name="Otani M."/>
            <person name="Fukuda T."/>
            <person name="Manabe T."/>
            <person name="Gomi K."/>
            <person name="Tabuchi M."/>
            <person name="Akimitsu K."/>
            <person name="Kataoka I."/>
        </authorList>
    </citation>
    <scope>NUCLEOTIDE SEQUENCE [LARGE SCALE GENOMIC DNA]</scope>
    <source>
        <strain evidence="3">cv. Fuchu</strain>
    </source>
</reference>
<evidence type="ECO:0000256" key="1">
    <source>
        <dbReference type="SAM" id="MobiDB-lite"/>
    </source>
</evidence>
<evidence type="ECO:0000313" key="2">
    <source>
        <dbReference type="EMBL" id="GFY86524.1"/>
    </source>
</evidence>
<organism evidence="2 3">
    <name type="scientific">Actinidia rufa</name>
    <dbReference type="NCBI Taxonomy" id="165716"/>
    <lineage>
        <taxon>Eukaryota</taxon>
        <taxon>Viridiplantae</taxon>
        <taxon>Streptophyta</taxon>
        <taxon>Embryophyta</taxon>
        <taxon>Tracheophyta</taxon>
        <taxon>Spermatophyta</taxon>
        <taxon>Magnoliopsida</taxon>
        <taxon>eudicotyledons</taxon>
        <taxon>Gunneridae</taxon>
        <taxon>Pentapetalae</taxon>
        <taxon>asterids</taxon>
        <taxon>Ericales</taxon>
        <taxon>Actinidiaceae</taxon>
        <taxon>Actinidia</taxon>
    </lineage>
</organism>
<gene>
    <name evidence="2" type="ORF">Acr_05g0001630</name>
</gene>
<feature type="region of interest" description="Disordered" evidence="1">
    <location>
        <begin position="48"/>
        <end position="75"/>
    </location>
</feature>
<dbReference type="Proteomes" id="UP000585474">
    <property type="component" value="Unassembled WGS sequence"/>
</dbReference>
<keyword evidence="3" id="KW-1185">Reference proteome</keyword>
<protein>
    <submittedName>
        <fullName evidence="2">Uncharacterized protein</fullName>
    </submittedName>
</protein>